<gene>
    <name evidence="6" type="primary">degU_3</name>
    <name evidence="6" type="ORF">OCH7691_02986</name>
</gene>
<dbReference type="PROSITE" id="PS50043">
    <property type="entry name" value="HTH_LUXR_2"/>
    <property type="match status" value="1"/>
</dbReference>
<dbReference type="InterPro" id="IPR058245">
    <property type="entry name" value="NreC/VraR/RcsB-like_REC"/>
</dbReference>
<keyword evidence="7" id="KW-1185">Reference proteome</keyword>
<feature type="modified residue" description="4-aspartylphosphate" evidence="3">
    <location>
        <position position="54"/>
    </location>
</feature>
<dbReference type="OrthoDB" id="9805444at2"/>
<dbReference type="GO" id="GO:0003677">
    <property type="term" value="F:DNA binding"/>
    <property type="evidence" value="ECO:0007669"/>
    <property type="project" value="UniProtKB-KW"/>
</dbReference>
<keyword evidence="1 3" id="KW-0597">Phosphoprotein</keyword>
<dbReference type="SMART" id="SM00448">
    <property type="entry name" value="REC"/>
    <property type="match status" value="1"/>
</dbReference>
<name>A0A1Y5TJB2_9PROT</name>
<feature type="domain" description="Response regulatory" evidence="5">
    <location>
        <begin position="2"/>
        <end position="119"/>
    </location>
</feature>
<dbReference type="CDD" id="cd06170">
    <property type="entry name" value="LuxR_C_like"/>
    <property type="match status" value="1"/>
</dbReference>
<dbReference type="FunCoup" id="A0A1Y5TJB2">
    <property type="interactions" value="435"/>
</dbReference>
<dbReference type="InParanoid" id="A0A1Y5TJB2"/>
<dbReference type="SMART" id="SM00421">
    <property type="entry name" value="HTH_LUXR"/>
    <property type="match status" value="1"/>
</dbReference>
<accession>A0A1Y5TJB2</accession>
<evidence type="ECO:0000256" key="2">
    <source>
        <dbReference type="ARBA" id="ARBA00023125"/>
    </source>
</evidence>
<dbReference type="Pfam" id="PF00196">
    <property type="entry name" value="GerE"/>
    <property type="match status" value="1"/>
</dbReference>
<dbReference type="InterPro" id="IPR051015">
    <property type="entry name" value="EvgA-like"/>
</dbReference>
<dbReference type="InterPro" id="IPR016032">
    <property type="entry name" value="Sig_transdc_resp-reg_C-effctor"/>
</dbReference>
<proteinExistence type="predicted"/>
<evidence type="ECO:0000313" key="7">
    <source>
        <dbReference type="Proteomes" id="UP000193200"/>
    </source>
</evidence>
<dbReference type="EMBL" id="FWFR01000002">
    <property type="protein sequence ID" value="SLN65326.1"/>
    <property type="molecule type" value="Genomic_DNA"/>
</dbReference>
<dbReference type="PANTHER" id="PTHR45566:SF1">
    <property type="entry name" value="HTH-TYPE TRANSCRIPTIONAL REGULATOR YHJB-RELATED"/>
    <property type="match status" value="1"/>
</dbReference>
<evidence type="ECO:0000313" key="6">
    <source>
        <dbReference type="EMBL" id="SLN65326.1"/>
    </source>
</evidence>
<sequence>MRILFADDHDLVRDTVTSYLEGLDLNLSVISVRTFQEALASAEAAESLDLILLDIDMPGMNGLEGLDVMRQKVPDVPVAILSGLSTPDNIVKALKTGASGFIPKSMGARAMVGAIQLILAGDRYVPSKLVDQIEEQLAAAAEVAARKLEEPLNSDEATILGLLKKGNSNKEIARSLDTEEYTVKYHMRGLFRKLGAKNRTQAVMIASERGLP</sequence>
<keyword evidence="2" id="KW-0238">DNA-binding</keyword>
<reference evidence="6 7" key="1">
    <citation type="submission" date="2017-03" db="EMBL/GenBank/DDBJ databases">
        <authorList>
            <person name="Afonso C.L."/>
            <person name="Miller P.J."/>
            <person name="Scott M.A."/>
            <person name="Spackman E."/>
            <person name="Goraichik I."/>
            <person name="Dimitrov K.M."/>
            <person name="Suarez D.L."/>
            <person name="Swayne D.E."/>
        </authorList>
    </citation>
    <scope>NUCLEOTIDE SEQUENCE [LARGE SCALE GENOMIC DNA]</scope>
    <source>
        <strain evidence="6 7">CECT 7691</strain>
    </source>
</reference>
<feature type="domain" description="HTH luxR-type" evidence="4">
    <location>
        <begin position="145"/>
        <end position="210"/>
    </location>
</feature>
<dbReference type="Proteomes" id="UP000193200">
    <property type="component" value="Unassembled WGS sequence"/>
</dbReference>
<dbReference type="AlphaFoldDB" id="A0A1Y5TJB2"/>
<dbReference type="Pfam" id="PF00072">
    <property type="entry name" value="Response_reg"/>
    <property type="match status" value="1"/>
</dbReference>
<dbReference type="Gene3D" id="3.40.50.2300">
    <property type="match status" value="1"/>
</dbReference>
<dbReference type="SUPFAM" id="SSF52172">
    <property type="entry name" value="CheY-like"/>
    <property type="match status" value="1"/>
</dbReference>
<dbReference type="GO" id="GO:0006355">
    <property type="term" value="P:regulation of DNA-templated transcription"/>
    <property type="evidence" value="ECO:0007669"/>
    <property type="project" value="InterPro"/>
</dbReference>
<dbReference type="SUPFAM" id="SSF46894">
    <property type="entry name" value="C-terminal effector domain of the bipartite response regulators"/>
    <property type="match status" value="1"/>
</dbReference>
<evidence type="ECO:0000259" key="5">
    <source>
        <dbReference type="PROSITE" id="PS50110"/>
    </source>
</evidence>
<dbReference type="PROSITE" id="PS50110">
    <property type="entry name" value="RESPONSE_REGULATORY"/>
    <property type="match status" value="1"/>
</dbReference>
<dbReference type="RefSeq" id="WP_085884301.1">
    <property type="nucleotide sequence ID" value="NZ_FWFR01000002.1"/>
</dbReference>
<protein>
    <submittedName>
        <fullName evidence="6">Transcriptional regulatory protein DegU</fullName>
    </submittedName>
</protein>
<dbReference type="PANTHER" id="PTHR45566">
    <property type="entry name" value="HTH-TYPE TRANSCRIPTIONAL REGULATOR YHJB-RELATED"/>
    <property type="match status" value="1"/>
</dbReference>
<evidence type="ECO:0000256" key="1">
    <source>
        <dbReference type="ARBA" id="ARBA00022553"/>
    </source>
</evidence>
<dbReference type="PRINTS" id="PR00038">
    <property type="entry name" value="HTHLUXR"/>
</dbReference>
<dbReference type="CDD" id="cd17535">
    <property type="entry name" value="REC_NarL-like"/>
    <property type="match status" value="1"/>
</dbReference>
<evidence type="ECO:0000259" key="4">
    <source>
        <dbReference type="PROSITE" id="PS50043"/>
    </source>
</evidence>
<dbReference type="InterPro" id="IPR011006">
    <property type="entry name" value="CheY-like_superfamily"/>
</dbReference>
<organism evidence="6 7">
    <name type="scientific">Oceanibacterium hippocampi</name>
    <dbReference type="NCBI Taxonomy" id="745714"/>
    <lineage>
        <taxon>Bacteria</taxon>
        <taxon>Pseudomonadati</taxon>
        <taxon>Pseudomonadota</taxon>
        <taxon>Alphaproteobacteria</taxon>
        <taxon>Sneathiellales</taxon>
        <taxon>Sneathiellaceae</taxon>
        <taxon>Oceanibacterium</taxon>
    </lineage>
</organism>
<evidence type="ECO:0000256" key="3">
    <source>
        <dbReference type="PROSITE-ProRule" id="PRU00169"/>
    </source>
</evidence>
<dbReference type="InterPro" id="IPR000792">
    <property type="entry name" value="Tscrpt_reg_LuxR_C"/>
</dbReference>
<dbReference type="GO" id="GO:0000160">
    <property type="term" value="P:phosphorelay signal transduction system"/>
    <property type="evidence" value="ECO:0007669"/>
    <property type="project" value="InterPro"/>
</dbReference>
<dbReference type="InterPro" id="IPR001789">
    <property type="entry name" value="Sig_transdc_resp-reg_receiver"/>
</dbReference>